<evidence type="ECO:0000313" key="3">
    <source>
        <dbReference type="EMBL" id="KAB7495845.1"/>
    </source>
</evidence>
<keyword evidence="4" id="KW-1185">Reference proteome</keyword>
<reference evidence="3 4" key="1">
    <citation type="journal article" date="2019" name="PLoS Biol.">
        <title>Sex chromosomes control vertical transmission of feminizing Wolbachia symbionts in an isopod.</title>
        <authorList>
            <person name="Becking T."/>
            <person name="Chebbi M.A."/>
            <person name="Giraud I."/>
            <person name="Moumen B."/>
            <person name="Laverre T."/>
            <person name="Caubet Y."/>
            <person name="Peccoud J."/>
            <person name="Gilbert C."/>
            <person name="Cordaux R."/>
        </authorList>
    </citation>
    <scope>NUCLEOTIDE SEQUENCE [LARGE SCALE GENOMIC DNA]</scope>
    <source>
        <strain evidence="3">ANa2</strain>
        <tissue evidence="3">Whole body excluding digestive tract and cuticle</tissue>
    </source>
</reference>
<dbReference type="Proteomes" id="UP000326759">
    <property type="component" value="Unassembled WGS sequence"/>
</dbReference>
<protein>
    <submittedName>
        <fullName evidence="3">Intraflagellar transport protein 74-like protein</fullName>
    </submittedName>
</protein>
<proteinExistence type="predicted"/>
<accession>A0A5N5SP38</accession>
<dbReference type="InterPro" id="IPR029602">
    <property type="entry name" value="IFT74"/>
</dbReference>
<keyword evidence="3" id="KW-0969">Cilium</keyword>
<keyword evidence="3" id="KW-0966">Cell projection</keyword>
<dbReference type="GO" id="GO:0005929">
    <property type="term" value="C:cilium"/>
    <property type="evidence" value="ECO:0007669"/>
    <property type="project" value="TreeGrafter"/>
</dbReference>
<dbReference type="GO" id="GO:0048487">
    <property type="term" value="F:beta-tubulin binding"/>
    <property type="evidence" value="ECO:0007669"/>
    <property type="project" value="InterPro"/>
</dbReference>
<dbReference type="AlphaFoldDB" id="A0A5N5SP38"/>
<dbReference type="PANTHER" id="PTHR31432:SF0">
    <property type="entry name" value="INTRAFLAGELLAR TRANSPORT PROTEIN 74 HOMOLOG"/>
    <property type="match status" value="1"/>
</dbReference>
<evidence type="ECO:0000313" key="4">
    <source>
        <dbReference type="Proteomes" id="UP000326759"/>
    </source>
</evidence>
<comment type="caution">
    <text evidence="3">The sequence shown here is derived from an EMBL/GenBank/DDBJ whole genome shotgun (WGS) entry which is preliminary data.</text>
</comment>
<dbReference type="GO" id="GO:0030992">
    <property type="term" value="C:intraciliary transport particle B"/>
    <property type="evidence" value="ECO:0007669"/>
    <property type="project" value="InterPro"/>
</dbReference>
<evidence type="ECO:0000256" key="1">
    <source>
        <dbReference type="SAM" id="Coils"/>
    </source>
</evidence>
<feature type="coiled-coil region" evidence="1">
    <location>
        <begin position="168"/>
        <end position="254"/>
    </location>
</feature>
<organism evidence="3 4">
    <name type="scientific">Armadillidium nasatum</name>
    <dbReference type="NCBI Taxonomy" id="96803"/>
    <lineage>
        <taxon>Eukaryota</taxon>
        <taxon>Metazoa</taxon>
        <taxon>Ecdysozoa</taxon>
        <taxon>Arthropoda</taxon>
        <taxon>Crustacea</taxon>
        <taxon>Multicrustacea</taxon>
        <taxon>Malacostraca</taxon>
        <taxon>Eumalacostraca</taxon>
        <taxon>Peracarida</taxon>
        <taxon>Isopoda</taxon>
        <taxon>Oniscidea</taxon>
        <taxon>Crinocheta</taxon>
        <taxon>Armadillidiidae</taxon>
        <taxon>Armadillidium</taxon>
    </lineage>
</organism>
<keyword evidence="1" id="KW-0175">Coiled coil</keyword>
<feature type="non-terminal residue" evidence="3">
    <location>
        <position position="1"/>
    </location>
</feature>
<dbReference type="GO" id="GO:0035735">
    <property type="term" value="P:intraciliary transport involved in cilium assembly"/>
    <property type="evidence" value="ECO:0007669"/>
    <property type="project" value="TreeGrafter"/>
</dbReference>
<name>A0A5N5SP38_9CRUS</name>
<keyword evidence="3" id="KW-0282">Flagellum</keyword>
<feature type="compositionally biased region" description="Basic and acidic residues" evidence="2">
    <location>
        <begin position="63"/>
        <end position="87"/>
    </location>
</feature>
<evidence type="ECO:0000256" key="2">
    <source>
        <dbReference type="SAM" id="MobiDB-lite"/>
    </source>
</evidence>
<dbReference type="EMBL" id="SEYY01022057">
    <property type="protein sequence ID" value="KAB7495845.1"/>
    <property type="molecule type" value="Genomic_DNA"/>
</dbReference>
<sequence>VKQEAVGLFSKLQELEEKRDEMYSENAKRGTPQEERDKLILQVKEDNAEIATMERQMGEVSEEISRAGEDLHHLEQDLDENKSERSQKYRELRKREEAMQQFMETFDENKREELNKLGNLESNVVAILEKISKNMSHFGNLPSSHEFSSMRSDLTFKEGELKKSQYTEQSLRSEHLNLQANLQRIEALESKVAKEKVDLQNRLEKMEKEIDVFSDINGLKRKMEEKRIQLAGEKDDLELKKQSVTQSLKDITNQINMIKARFYYLGNIKIV</sequence>
<dbReference type="OrthoDB" id="444379at2759"/>
<feature type="region of interest" description="Disordered" evidence="2">
    <location>
        <begin position="56"/>
        <end position="87"/>
    </location>
</feature>
<dbReference type="PANTHER" id="PTHR31432">
    <property type="entry name" value="INTRAFLAGELLAR TRANSPORT PROTEIN 74 HOMOLOG"/>
    <property type="match status" value="1"/>
</dbReference>
<gene>
    <name evidence="3" type="ORF">Anas_12620</name>
</gene>